<feature type="domain" description="Gfo/Idh/MocA-like oxidoreductase N-terminal" evidence="2">
    <location>
        <begin position="23"/>
        <end position="141"/>
    </location>
</feature>
<proteinExistence type="inferred from homology"/>
<dbReference type="SUPFAM" id="SSF51735">
    <property type="entry name" value="NAD(P)-binding Rossmann-fold domains"/>
    <property type="match status" value="1"/>
</dbReference>
<dbReference type="PaxDb" id="272623-L63684"/>
<dbReference type="InterPro" id="IPR000683">
    <property type="entry name" value="Gfo/Idh/MocA-like_OxRdtase_N"/>
</dbReference>
<dbReference type="eggNOG" id="COG0673">
    <property type="taxonomic scope" value="Bacteria"/>
</dbReference>
<evidence type="ECO:0000259" key="3">
    <source>
        <dbReference type="Pfam" id="PF02894"/>
    </source>
</evidence>
<gene>
    <name evidence="4" type="primary">ycgD</name>
    <name evidence="4" type="ORF">L63684</name>
</gene>
<dbReference type="KEGG" id="lla:L63684"/>
<keyword evidence="5" id="KW-1185">Reference proteome</keyword>
<dbReference type="InterPro" id="IPR004104">
    <property type="entry name" value="Gfo/Idh/MocA-like_OxRdtase_C"/>
</dbReference>
<dbReference type="InterPro" id="IPR051317">
    <property type="entry name" value="Gfo/Idh/MocA_oxidoreduct"/>
</dbReference>
<evidence type="ECO:0000256" key="1">
    <source>
        <dbReference type="ARBA" id="ARBA00010928"/>
    </source>
</evidence>
<dbReference type="Gene3D" id="3.40.50.720">
    <property type="entry name" value="NAD(P)-binding Rossmann-like Domain"/>
    <property type="match status" value="1"/>
</dbReference>
<dbReference type="HOGENOM" id="CLU_023194_19_0_9"/>
<dbReference type="Proteomes" id="UP000002196">
    <property type="component" value="Chromosome"/>
</dbReference>
<dbReference type="AlphaFoldDB" id="Q9CIU1"/>
<dbReference type="InterPro" id="IPR036291">
    <property type="entry name" value="NAD(P)-bd_dom_sf"/>
</dbReference>
<dbReference type="PANTHER" id="PTHR43708:SF7">
    <property type="entry name" value="OXIDOREDUCTASE"/>
    <property type="match status" value="1"/>
</dbReference>
<comment type="similarity">
    <text evidence="1">Belongs to the Gfo/Idh/MocA family.</text>
</comment>
<dbReference type="PIR" id="A86658">
    <property type="entry name" value="A86658"/>
</dbReference>
<reference evidence="4 5" key="1">
    <citation type="journal article" date="2001" name="Genome Res.">
        <title>The complete genome sequence of the lactic acid bacterium Lactococcus lactis ssp. lactis IL1403.</title>
        <authorList>
            <person name="Bolotin A."/>
            <person name="Wincker P."/>
            <person name="Mauger S."/>
            <person name="Jaillon O."/>
            <person name="Malarme K."/>
            <person name="Weissenbach J."/>
            <person name="Ehrlich S.D."/>
            <person name="Sorokin A."/>
        </authorList>
    </citation>
    <scope>NUCLEOTIDE SEQUENCE [LARGE SCALE GENOMIC DNA]</scope>
    <source>
        <strain evidence="4 5">IL1403</strain>
    </source>
</reference>
<dbReference type="Gene3D" id="3.30.360.10">
    <property type="entry name" value="Dihydrodipicolinate Reductase, domain 2"/>
    <property type="match status" value="1"/>
</dbReference>
<evidence type="ECO:0000313" key="5">
    <source>
        <dbReference type="Proteomes" id="UP000002196"/>
    </source>
</evidence>
<dbReference type="EnsemblBacteria" id="AAK04363">
    <property type="protein sequence ID" value="AAK04363"/>
    <property type="gene ID" value="L63684"/>
</dbReference>
<dbReference type="EMBL" id="AE005176">
    <property type="protein sequence ID" value="AAK04363.1"/>
    <property type="molecule type" value="Genomic_DNA"/>
</dbReference>
<protein>
    <submittedName>
        <fullName evidence="4">Oxidoreductase</fullName>
    </submittedName>
</protein>
<accession>Q9CIU1</accession>
<dbReference type="GO" id="GO:0000166">
    <property type="term" value="F:nucleotide binding"/>
    <property type="evidence" value="ECO:0007669"/>
    <property type="project" value="InterPro"/>
</dbReference>
<evidence type="ECO:0000313" key="4">
    <source>
        <dbReference type="EMBL" id="AAK04363.1"/>
    </source>
</evidence>
<name>Q9CIU1_LACLA</name>
<dbReference type="Pfam" id="PF01408">
    <property type="entry name" value="GFO_IDH_MocA"/>
    <property type="match status" value="1"/>
</dbReference>
<sequence>MPLKLKLKPSVPKWRIKRMIKKLNIAYVGFGKSTNRYHIPYVKERENIVIKRIVNRTLGKRPEQAELEANGTLFSTDIADIINDDSIDLVVIVTPAFAHYDYAKELLSAGKNVLCDKPLVETLEQAKELVALAKEKNLFFMPFQNRRFDSDFLTVKKVIEQGYLGDLVDITVNMDHFRPNDASQGGNFDGAWYGHGVHLVDQMVSLFGAPKEVQYDIRATRDYDSVDDYFSVNLLYPNLRATVAATEVAALPHPKWLVYGTRGTFIKMDVDQQENDLKVGMFPGDEGFGQDSPADFGQLTYFNQNGDRIVKHIPTVAGDYGRVYDSAYESIINGADKLVSDEQILAVIKTLENGFSK</sequence>
<organism evidence="4 5">
    <name type="scientific">Lactococcus lactis subsp. lactis (strain IL1403)</name>
    <name type="common">Streptococcus lactis</name>
    <dbReference type="NCBI Taxonomy" id="272623"/>
    <lineage>
        <taxon>Bacteria</taxon>
        <taxon>Bacillati</taxon>
        <taxon>Bacillota</taxon>
        <taxon>Bacilli</taxon>
        <taxon>Lactobacillales</taxon>
        <taxon>Streptococcaceae</taxon>
        <taxon>Lactococcus</taxon>
    </lineage>
</organism>
<dbReference type="Pfam" id="PF02894">
    <property type="entry name" value="GFO_IDH_MocA_C"/>
    <property type="match status" value="1"/>
</dbReference>
<feature type="domain" description="Gfo/Idh/MocA-like oxidoreductase C-terminal" evidence="3">
    <location>
        <begin position="156"/>
        <end position="355"/>
    </location>
</feature>
<dbReference type="PANTHER" id="PTHR43708">
    <property type="entry name" value="CONSERVED EXPRESSED OXIDOREDUCTASE (EUROFUNG)"/>
    <property type="match status" value="1"/>
</dbReference>
<evidence type="ECO:0000259" key="2">
    <source>
        <dbReference type="Pfam" id="PF01408"/>
    </source>
</evidence>
<dbReference type="OrthoDB" id="9815825at2"/>